<dbReference type="Proteomes" id="UP000072741">
    <property type="component" value="Unassembled WGS sequence"/>
</dbReference>
<feature type="non-terminal residue" evidence="1">
    <location>
        <position position="286"/>
    </location>
</feature>
<organism evidence="1 2">
    <name type="scientific">Pseudacidovorax intermedius</name>
    <dbReference type="NCBI Taxonomy" id="433924"/>
    <lineage>
        <taxon>Bacteria</taxon>
        <taxon>Pseudomonadati</taxon>
        <taxon>Pseudomonadota</taxon>
        <taxon>Betaproteobacteria</taxon>
        <taxon>Burkholderiales</taxon>
        <taxon>Comamonadaceae</taxon>
        <taxon>Pseudacidovorax</taxon>
    </lineage>
</organism>
<proteinExistence type="predicted"/>
<comment type="caution">
    <text evidence="1">The sequence shown here is derived from an EMBL/GenBank/DDBJ whole genome shotgun (WGS) entry which is preliminary data.</text>
</comment>
<dbReference type="AlphaFoldDB" id="A0A147GL94"/>
<reference evidence="1 2" key="1">
    <citation type="journal article" date="2016" name="Front. Microbiol.">
        <title>Genomic Resource of Rice Seed Associated Bacteria.</title>
        <authorList>
            <person name="Midha S."/>
            <person name="Bansal K."/>
            <person name="Sharma S."/>
            <person name="Kumar N."/>
            <person name="Patil P.P."/>
            <person name="Chaudhry V."/>
            <person name="Patil P.B."/>
        </authorList>
    </citation>
    <scope>NUCLEOTIDE SEQUENCE [LARGE SCALE GENOMIC DNA]</scope>
    <source>
        <strain evidence="1 2">NS331</strain>
    </source>
</reference>
<gene>
    <name evidence="1" type="ORF">NS331_24880</name>
</gene>
<accession>A0A147GL94</accession>
<name>A0A147GL94_9BURK</name>
<protein>
    <submittedName>
        <fullName evidence="1">Uncharacterized protein</fullName>
    </submittedName>
</protein>
<dbReference type="RefSeq" id="WP_193758208.1">
    <property type="nucleotide sequence ID" value="NZ_LDSL01000234.1"/>
</dbReference>
<sequence length="286" mass="27711">TGDLVLTDGTASADGNAISANGSGNVLVQAISGNVLANANADIRSGTGSISVLASGSITLSAGADVLTGAAGSIDVLATAGSVSMSTISNLTTQTGSLRVQAGTDITVGRLSTSGNASLTAGGSLLDADANGDSVVNIVAGGLRLIAGNAIGSGANAIETTVTTLSARAGTGGVFVTETDGLTVGDVTVSIARVGADALTTAVTDTTQSDIATTANGNVVLRSTTLPLAVVAMSDWVVSVTAVVSASAPTRAMLTVTSPTVRTSVAVTDTPPVPERALRRVTVVSK</sequence>
<keyword evidence="2" id="KW-1185">Reference proteome</keyword>
<evidence type="ECO:0000313" key="2">
    <source>
        <dbReference type="Proteomes" id="UP000072741"/>
    </source>
</evidence>
<evidence type="ECO:0000313" key="1">
    <source>
        <dbReference type="EMBL" id="KTT11094.1"/>
    </source>
</evidence>
<feature type="non-terminal residue" evidence="1">
    <location>
        <position position="1"/>
    </location>
</feature>
<dbReference type="EMBL" id="LDSL01000234">
    <property type="protein sequence ID" value="KTT11094.1"/>
    <property type="molecule type" value="Genomic_DNA"/>
</dbReference>